<feature type="signal peptide" evidence="1">
    <location>
        <begin position="1"/>
        <end position="21"/>
    </location>
</feature>
<proteinExistence type="predicted"/>
<feature type="chain" id="PRO_5046774238" evidence="1">
    <location>
        <begin position="22"/>
        <end position="139"/>
    </location>
</feature>
<evidence type="ECO:0000313" key="3">
    <source>
        <dbReference type="Proteomes" id="UP001590950"/>
    </source>
</evidence>
<comment type="caution">
    <text evidence="2">The sequence shown here is derived from an EMBL/GenBank/DDBJ whole genome shotgun (WGS) entry which is preliminary data.</text>
</comment>
<dbReference type="Proteomes" id="UP001590950">
    <property type="component" value="Unassembled WGS sequence"/>
</dbReference>
<evidence type="ECO:0000256" key="1">
    <source>
        <dbReference type="SAM" id="SignalP"/>
    </source>
</evidence>
<dbReference type="EMBL" id="JBEFKJ010000020">
    <property type="protein sequence ID" value="KAL2040686.1"/>
    <property type="molecule type" value="Genomic_DNA"/>
</dbReference>
<gene>
    <name evidence="2" type="ORF">N7G274_006665</name>
</gene>
<evidence type="ECO:0000313" key="2">
    <source>
        <dbReference type="EMBL" id="KAL2040686.1"/>
    </source>
</evidence>
<organism evidence="2 3">
    <name type="scientific">Stereocaulon virgatum</name>
    <dbReference type="NCBI Taxonomy" id="373712"/>
    <lineage>
        <taxon>Eukaryota</taxon>
        <taxon>Fungi</taxon>
        <taxon>Dikarya</taxon>
        <taxon>Ascomycota</taxon>
        <taxon>Pezizomycotina</taxon>
        <taxon>Lecanoromycetes</taxon>
        <taxon>OSLEUM clade</taxon>
        <taxon>Lecanoromycetidae</taxon>
        <taxon>Lecanorales</taxon>
        <taxon>Lecanorineae</taxon>
        <taxon>Stereocaulaceae</taxon>
        <taxon>Stereocaulon</taxon>
    </lineage>
</organism>
<protein>
    <submittedName>
        <fullName evidence="2">Uncharacterized protein</fullName>
    </submittedName>
</protein>
<name>A0ABR4A710_9LECA</name>
<sequence>MVYHLKASWLLLTILISTALGNPAPSSSRLPLLSALPASNFSFPSNFSVPNADPVCIDDLGWFHGSLSASGYDVPCAGAINILAEREPEDHVVRDFVAADEMLTAGLSYAKTPRRYTYSGTLLGLKPCVGERSALFNVW</sequence>
<reference evidence="2 3" key="1">
    <citation type="submission" date="2024-09" db="EMBL/GenBank/DDBJ databases">
        <title>Rethinking Asexuality: The Enigmatic Case of Functional Sexual Genes in Lepraria (Stereocaulaceae).</title>
        <authorList>
            <person name="Doellman M."/>
            <person name="Sun Y."/>
            <person name="Barcenas-Pena A."/>
            <person name="Lumbsch H.T."/>
            <person name="Grewe F."/>
        </authorList>
    </citation>
    <scope>NUCLEOTIDE SEQUENCE [LARGE SCALE GENOMIC DNA]</scope>
    <source>
        <strain evidence="2 3">Mercado 3170</strain>
    </source>
</reference>
<accession>A0ABR4A710</accession>
<keyword evidence="1" id="KW-0732">Signal</keyword>
<keyword evidence="3" id="KW-1185">Reference proteome</keyword>